<dbReference type="AlphaFoldDB" id="A0A183NI86"/>
<dbReference type="STRING" id="31246.A0A183NI86"/>
<evidence type="ECO:0000313" key="1">
    <source>
        <dbReference type="EMBL" id="VDO81746.1"/>
    </source>
</evidence>
<proteinExistence type="predicted"/>
<accession>A0A183NI86</accession>
<gene>
    <name evidence="1" type="ORF">SMTD_LOCUS1822</name>
</gene>
<sequence length="139" mass="15509">MAHPNELPNTCLFVSVSTSLKSNWTPIGATEIIESALIGETITTIKVLLDSSSLLFPLRDDCSPIPVKYEGLETTFPSIVVQSRKQKPLDPTAAKVMHNIISFHALFLLLCCLLKYSENNKVIFDFFLCMNCYDGHTLE</sequence>
<organism evidence="1 2">
    <name type="scientific">Schistosoma mattheei</name>
    <dbReference type="NCBI Taxonomy" id="31246"/>
    <lineage>
        <taxon>Eukaryota</taxon>
        <taxon>Metazoa</taxon>
        <taxon>Spiralia</taxon>
        <taxon>Lophotrochozoa</taxon>
        <taxon>Platyhelminthes</taxon>
        <taxon>Trematoda</taxon>
        <taxon>Digenea</taxon>
        <taxon>Strigeidida</taxon>
        <taxon>Schistosomatoidea</taxon>
        <taxon>Schistosomatidae</taxon>
        <taxon>Schistosoma</taxon>
    </lineage>
</organism>
<keyword evidence="2" id="KW-1185">Reference proteome</keyword>
<reference evidence="1 2" key="1">
    <citation type="submission" date="2018-11" db="EMBL/GenBank/DDBJ databases">
        <authorList>
            <consortium name="Pathogen Informatics"/>
        </authorList>
    </citation>
    <scope>NUCLEOTIDE SEQUENCE [LARGE SCALE GENOMIC DNA]</scope>
    <source>
        <strain>Denwood</strain>
        <strain evidence="2">Zambia</strain>
    </source>
</reference>
<dbReference type="EMBL" id="UZAL01002192">
    <property type="protein sequence ID" value="VDO81746.1"/>
    <property type="molecule type" value="Genomic_DNA"/>
</dbReference>
<dbReference type="Proteomes" id="UP000269396">
    <property type="component" value="Unassembled WGS sequence"/>
</dbReference>
<evidence type="ECO:0000313" key="2">
    <source>
        <dbReference type="Proteomes" id="UP000269396"/>
    </source>
</evidence>
<name>A0A183NI86_9TREM</name>
<protein>
    <submittedName>
        <fullName evidence="1">Uncharacterized protein</fullName>
    </submittedName>
</protein>